<gene>
    <name evidence="1" type="ORF">LSALG_LOCUS27734</name>
</gene>
<reference evidence="1" key="1">
    <citation type="submission" date="2023-04" db="EMBL/GenBank/DDBJ databases">
        <authorList>
            <person name="Vijverberg K."/>
            <person name="Xiong W."/>
            <person name="Schranz E."/>
        </authorList>
    </citation>
    <scope>NUCLEOTIDE SEQUENCE</scope>
</reference>
<dbReference type="Proteomes" id="UP001177003">
    <property type="component" value="Chromosome 5"/>
</dbReference>
<dbReference type="EMBL" id="OX465081">
    <property type="protein sequence ID" value="CAI9288434.1"/>
    <property type="molecule type" value="Genomic_DNA"/>
</dbReference>
<evidence type="ECO:0000313" key="2">
    <source>
        <dbReference type="Proteomes" id="UP001177003"/>
    </source>
</evidence>
<keyword evidence="2" id="KW-1185">Reference proteome</keyword>
<evidence type="ECO:0000313" key="1">
    <source>
        <dbReference type="EMBL" id="CAI9288434.1"/>
    </source>
</evidence>
<sequence length="85" mass="9910">MRRVKCYACAARHSNKRPKKGVNLKISFYDRFPREAYKVKSLLTVNETSKSKKTASTVGELEAKLSARKSHFNFERWKGQYLLLL</sequence>
<organism evidence="1 2">
    <name type="scientific">Lactuca saligna</name>
    <name type="common">Willowleaf lettuce</name>
    <dbReference type="NCBI Taxonomy" id="75948"/>
    <lineage>
        <taxon>Eukaryota</taxon>
        <taxon>Viridiplantae</taxon>
        <taxon>Streptophyta</taxon>
        <taxon>Embryophyta</taxon>
        <taxon>Tracheophyta</taxon>
        <taxon>Spermatophyta</taxon>
        <taxon>Magnoliopsida</taxon>
        <taxon>eudicotyledons</taxon>
        <taxon>Gunneridae</taxon>
        <taxon>Pentapetalae</taxon>
        <taxon>asterids</taxon>
        <taxon>campanulids</taxon>
        <taxon>Asterales</taxon>
        <taxon>Asteraceae</taxon>
        <taxon>Cichorioideae</taxon>
        <taxon>Cichorieae</taxon>
        <taxon>Lactucinae</taxon>
        <taxon>Lactuca</taxon>
    </lineage>
</organism>
<protein>
    <submittedName>
        <fullName evidence="1">Uncharacterized protein</fullName>
    </submittedName>
</protein>
<proteinExistence type="predicted"/>
<accession>A0AA35Z9I6</accession>
<name>A0AA35Z9I6_LACSI</name>
<dbReference type="AlphaFoldDB" id="A0AA35Z9I6"/>